<dbReference type="SUPFAM" id="SSF53448">
    <property type="entry name" value="Nucleotide-diphospho-sugar transferases"/>
    <property type="match status" value="1"/>
</dbReference>
<dbReference type="STRING" id="1046627.BZARG_77"/>
<feature type="chain" id="PRO_5020896205" evidence="3">
    <location>
        <begin position="21"/>
        <end position="303"/>
    </location>
</feature>
<reference evidence="5 6" key="1">
    <citation type="journal article" date="2008" name="Int. J. Syst. Evol. Microbiol.">
        <title>Bizionia argentinensis sp. nov., isolated from surface marine water in Antarctica.</title>
        <authorList>
            <person name="Bercovich A."/>
            <person name="Vazquez S.C."/>
            <person name="Yankilevich P."/>
            <person name="Coria S.H."/>
            <person name="Foti M."/>
            <person name="Hernandez E."/>
            <person name="Vidal A."/>
            <person name="Ruberto L."/>
            <person name="Melo C."/>
            <person name="Marenssi S."/>
            <person name="Criscuolo M."/>
            <person name="Memoli M."/>
            <person name="Arguelles M."/>
            <person name="Mac Cormack W.P."/>
        </authorList>
    </citation>
    <scope>NUCLEOTIDE SEQUENCE [LARGE SCALE GENOMIC DNA]</scope>
    <source>
        <strain evidence="5 6">JUB59</strain>
    </source>
</reference>
<dbReference type="eggNOG" id="COG1209">
    <property type="taxonomic scope" value="Bacteria"/>
</dbReference>
<dbReference type="PANTHER" id="PTHR43584:SF8">
    <property type="entry name" value="N-ACETYLMURAMATE ALPHA-1-PHOSPHATE URIDYLYLTRANSFERASE"/>
    <property type="match status" value="1"/>
</dbReference>
<dbReference type="Pfam" id="PF00483">
    <property type="entry name" value="NTP_transferase"/>
    <property type="match status" value="1"/>
</dbReference>
<evidence type="ECO:0000256" key="2">
    <source>
        <dbReference type="ARBA" id="ARBA00022695"/>
    </source>
</evidence>
<dbReference type="PATRIC" id="fig|1046627.3.peg.92"/>
<accession>G2E966</accession>
<dbReference type="AlphaFoldDB" id="G2E966"/>
<organism evidence="5 6">
    <name type="scientific">Bizionia argentinensis JUB59</name>
    <dbReference type="NCBI Taxonomy" id="1046627"/>
    <lineage>
        <taxon>Bacteria</taxon>
        <taxon>Pseudomonadati</taxon>
        <taxon>Bacteroidota</taxon>
        <taxon>Flavobacteriia</taxon>
        <taxon>Flavobacteriales</taxon>
        <taxon>Flavobacteriaceae</taxon>
        <taxon>Bizionia</taxon>
    </lineage>
</organism>
<dbReference type="InterPro" id="IPR050065">
    <property type="entry name" value="GlmU-like"/>
</dbReference>
<dbReference type="Gene3D" id="3.90.550.10">
    <property type="entry name" value="Spore Coat Polysaccharide Biosynthesis Protein SpsA, Chain A"/>
    <property type="match status" value="1"/>
</dbReference>
<feature type="domain" description="Nucleotidyl transferase" evidence="4">
    <location>
        <begin position="18"/>
        <end position="273"/>
    </location>
</feature>
<gene>
    <name evidence="5" type="ORF">BZARG_77</name>
</gene>
<keyword evidence="2" id="KW-0548">Nucleotidyltransferase</keyword>
<dbReference type="EMBL" id="AFXZ01000002">
    <property type="protein sequence ID" value="EGV44952.2"/>
    <property type="molecule type" value="Genomic_DNA"/>
</dbReference>
<dbReference type="PANTHER" id="PTHR43584">
    <property type="entry name" value="NUCLEOTIDYL TRANSFERASE"/>
    <property type="match status" value="1"/>
</dbReference>
<evidence type="ECO:0000259" key="4">
    <source>
        <dbReference type="Pfam" id="PF00483"/>
    </source>
</evidence>
<dbReference type="InterPro" id="IPR005835">
    <property type="entry name" value="NTP_transferase_dom"/>
</dbReference>
<evidence type="ECO:0000313" key="5">
    <source>
        <dbReference type="EMBL" id="EGV44952.2"/>
    </source>
</evidence>
<protein>
    <submittedName>
        <fullName evidence="5">Nucleotidyltransferase</fullName>
    </submittedName>
</protein>
<name>G2E966_9FLAO</name>
<evidence type="ECO:0000313" key="6">
    <source>
        <dbReference type="Proteomes" id="UP000003730"/>
    </source>
</evidence>
<sequence>MMCFFFYICFMVKRTLAIMAAGMGSRFGSLKQLHPVYDTYAIMDYSIHDAIQVGYNHIVFIVRDEILESFKKRYIHSFPEDIYVEFLIQSNILPDSQTRKKPWGTGHALLALKETITNDFTLINADDFYGRHAFQLMYNAIFNETSSNHFLVGYALKNTLSENGSVSRGICRIDANDNLRGIEEQTAIGKNEVGAIIILNDENPKPLKPDTLVSMNFWGFKQYVFNVVEDLFSAFINDISDFEKDEFYITYIINHLVENSSTNIKVLATNDAWFGITYLADEFLARKQIKSFIEVNKYPKKLW</sequence>
<evidence type="ECO:0000256" key="3">
    <source>
        <dbReference type="SAM" id="SignalP"/>
    </source>
</evidence>
<proteinExistence type="predicted"/>
<keyword evidence="1 5" id="KW-0808">Transferase</keyword>
<feature type="signal peptide" evidence="3">
    <location>
        <begin position="1"/>
        <end position="20"/>
    </location>
</feature>
<dbReference type="InterPro" id="IPR029044">
    <property type="entry name" value="Nucleotide-diphossugar_trans"/>
</dbReference>
<dbReference type="GO" id="GO:0016779">
    <property type="term" value="F:nucleotidyltransferase activity"/>
    <property type="evidence" value="ECO:0007669"/>
    <property type="project" value="UniProtKB-KW"/>
</dbReference>
<comment type="caution">
    <text evidence="5">The sequence shown here is derived from an EMBL/GenBank/DDBJ whole genome shotgun (WGS) entry which is preliminary data.</text>
</comment>
<evidence type="ECO:0000256" key="1">
    <source>
        <dbReference type="ARBA" id="ARBA00022679"/>
    </source>
</evidence>
<keyword evidence="3" id="KW-0732">Signal</keyword>
<keyword evidence="6" id="KW-1185">Reference proteome</keyword>
<dbReference type="Proteomes" id="UP000003730">
    <property type="component" value="Unassembled WGS sequence"/>
</dbReference>